<reference evidence="2" key="1">
    <citation type="submission" date="2023-10" db="EMBL/GenBank/DDBJ databases">
        <authorList>
            <person name="Chen Y."/>
            <person name="Shah S."/>
            <person name="Dougan E. K."/>
            <person name="Thang M."/>
            <person name="Chan C."/>
        </authorList>
    </citation>
    <scope>NUCLEOTIDE SEQUENCE [LARGE SCALE GENOMIC DNA]</scope>
</reference>
<dbReference type="EMBL" id="CAUYUJ010001392">
    <property type="protein sequence ID" value="CAK0795696.1"/>
    <property type="molecule type" value="Genomic_DNA"/>
</dbReference>
<evidence type="ECO:0000313" key="3">
    <source>
        <dbReference type="Proteomes" id="UP001189429"/>
    </source>
</evidence>
<evidence type="ECO:0000256" key="1">
    <source>
        <dbReference type="SAM" id="MobiDB-lite"/>
    </source>
</evidence>
<protein>
    <submittedName>
        <fullName evidence="2">Uncharacterized protein</fullName>
    </submittedName>
</protein>
<feature type="region of interest" description="Disordered" evidence="1">
    <location>
        <begin position="1"/>
        <end position="159"/>
    </location>
</feature>
<organism evidence="2 3">
    <name type="scientific">Prorocentrum cordatum</name>
    <dbReference type="NCBI Taxonomy" id="2364126"/>
    <lineage>
        <taxon>Eukaryota</taxon>
        <taxon>Sar</taxon>
        <taxon>Alveolata</taxon>
        <taxon>Dinophyceae</taxon>
        <taxon>Prorocentrales</taxon>
        <taxon>Prorocentraceae</taxon>
        <taxon>Prorocentrum</taxon>
    </lineage>
</organism>
<proteinExistence type="predicted"/>
<gene>
    <name evidence="2" type="ORF">PCOR1329_LOCUS5288</name>
</gene>
<keyword evidence="3" id="KW-1185">Reference proteome</keyword>
<evidence type="ECO:0000313" key="2">
    <source>
        <dbReference type="EMBL" id="CAK0795696.1"/>
    </source>
</evidence>
<sequence length="332" mass="35840">MLRPGNWITHLMRTEEEEEEDGDDDKEGSEEVDKEDDVANGEARSAGATEEDPRLCPGRKIRGEQGRAKACRPGKAPRPSRTARPRRGRGRPGLFQRVRGPQFATEPPPAAVHARAAGRRPLYKRGGGERSRPPRCPPPPRSWPARVGSPRSAESPLTRQALQPTQSYFGAPAFSASMACFSTDCAVLAAAEATSTCRIAARALRERRPGARALHLLHVHGELDRVRGGLGAKVVHAGLDPSCQPWKCMEDSLEAEASTMWMFRDCDWSMYFPRSAAMSSTTLCLISQPSCRAPSDQTASPNPARCRCARSAACACPPSTGHAGSSRGGGAY</sequence>
<accession>A0ABN9PRU3</accession>
<name>A0ABN9PRU3_9DINO</name>
<comment type="caution">
    <text evidence="2">The sequence shown here is derived from an EMBL/GenBank/DDBJ whole genome shotgun (WGS) entry which is preliminary data.</text>
</comment>
<dbReference type="Proteomes" id="UP001189429">
    <property type="component" value="Unassembled WGS sequence"/>
</dbReference>
<feature type="compositionally biased region" description="Acidic residues" evidence="1">
    <location>
        <begin position="15"/>
        <end position="39"/>
    </location>
</feature>
<feature type="compositionally biased region" description="Basic residues" evidence="1">
    <location>
        <begin position="81"/>
        <end position="90"/>
    </location>
</feature>